<comment type="caution">
    <text evidence="1">The sequence shown here is derived from an EMBL/GenBank/DDBJ whole genome shotgun (WGS) entry which is preliminary data.</text>
</comment>
<dbReference type="Proteomes" id="UP000548476">
    <property type="component" value="Unassembled WGS sequence"/>
</dbReference>
<dbReference type="InterPro" id="IPR015943">
    <property type="entry name" value="WD40/YVTN_repeat-like_dom_sf"/>
</dbReference>
<dbReference type="PANTHER" id="PTHR19879">
    <property type="entry name" value="TRANSCRIPTION INITIATION FACTOR TFIID"/>
    <property type="match status" value="1"/>
</dbReference>
<sequence length="653" mass="70595">MQKTPSQNVDLIFAARTSGMTYGNVIGVPILNESALLRLIRGRGDQPVRGEFADLTAIAGADADELHAILEAADWAAFTPERDLPILRARLTEIEAAQGIGDAHRLASAKITDCSTRLTHPFRNKGFAELHHPFVHVGEVRSAALSPCGRWLAVGSGIEIPDEDDDRPDAWGIAYRGGGTLQVFELETGRPVNRLHNSNAISGGIGWNEYRDALRWSADSTRLAGAFHTNAIGVWDPFGDNAYPDASADITDGASRPPQFGFSPDGKRVWVDVRTDGAVWGAIADVERGGVRWDPGYRKKKRPYGGDFTILAEDVPAAVEEAVAAVSNGQFYDDALYVEKCLGWSPDGAILRFASGRFLFAVDIADGRVAWLLPHGNHVHHADVEIPIVFSPCGRFVACAGRKAITVADARTGEVLARHDAKARTVVWTADGERFAALARDGVRVFDRDTEVARINKVARERDTAMPDAGGFVWSPDGTRAAVLTGEGVEIWSLAGDPVRETVFAAPDAAGIHWGTGDVIVAIGRDGVRFTRADGTVVGGTDFHATAAGHRPLMTPDGEDRGRYMGINPGFALDAETWAVAFDDDELVIAPPSRLSDLDDRINWTVGLRHSWPFRWGETLVVPDARAAYDHAVSIDSPLRYSLCDVVGSKDED</sequence>
<protein>
    <submittedName>
        <fullName evidence="1">WD40 repeat protein</fullName>
    </submittedName>
</protein>
<keyword evidence="2" id="KW-1185">Reference proteome</keyword>
<proteinExistence type="predicted"/>
<accession>A0A841FKQ5</accession>
<dbReference type="PANTHER" id="PTHR19879:SF9">
    <property type="entry name" value="TRANSCRIPTION INITIATION FACTOR TFIID SUBUNIT 5"/>
    <property type="match status" value="1"/>
</dbReference>
<dbReference type="EMBL" id="JACHGT010000009">
    <property type="protein sequence ID" value="MBB6036475.1"/>
    <property type="molecule type" value="Genomic_DNA"/>
</dbReference>
<dbReference type="SUPFAM" id="SSF82171">
    <property type="entry name" value="DPP6 N-terminal domain-like"/>
    <property type="match status" value="2"/>
</dbReference>
<gene>
    <name evidence="1" type="ORF">HNR73_004346</name>
</gene>
<evidence type="ECO:0000313" key="2">
    <source>
        <dbReference type="Proteomes" id="UP000548476"/>
    </source>
</evidence>
<name>A0A841FKQ5_9ACTN</name>
<dbReference type="AlphaFoldDB" id="A0A841FKQ5"/>
<dbReference type="Gene3D" id="2.130.10.10">
    <property type="entry name" value="YVTN repeat-like/Quinoprotein amine dehydrogenase"/>
    <property type="match status" value="2"/>
</dbReference>
<organism evidence="1 2">
    <name type="scientific">Phytomonospora endophytica</name>
    <dbReference type="NCBI Taxonomy" id="714109"/>
    <lineage>
        <taxon>Bacteria</taxon>
        <taxon>Bacillati</taxon>
        <taxon>Actinomycetota</taxon>
        <taxon>Actinomycetes</taxon>
        <taxon>Micromonosporales</taxon>
        <taxon>Micromonosporaceae</taxon>
        <taxon>Phytomonospora</taxon>
    </lineage>
</organism>
<evidence type="ECO:0000313" key="1">
    <source>
        <dbReference type="EMBL" id="MBB6036475.1"/>
    </source>
</evidence>
<reference evidence="1 2" key="1">
    <citation type="submission" date="2020-08" db="EMBL/GenBank/DDBJ databases">
        <title>Genomic Encyclopedia of Type Strains, Phase IV (KMG-IV): sequencing the most valuable type-strain genomes for metagenomic binning, comparative biology and taxonomic classification.</title>
        <authorList>
            <person name="Goeker M."/>
        </authorList>
    </citation>
    <scope>NUCLEOTIDE SEQUENCE [LARGE SCALE GENOMIC DNA]</scope>
    <source>
        <strain evidence="1 2">YIM 65646</strain>
    </source>
</reference>